<keyword evidence="2" id="KW-0812">Transmembrane</keyword>
<organism evidence="3">
    <name type="scientific">hydrothermal vent metagenome</name>
    <dbReference type="NCBI Taxonomy" id="652676"/>
    <lineage>
        <taxon>unclassified sequences</taxon>
        <taxon>metagenomes</taxon>
        <taxon>ecological metagenomes</taxon>
    </lineage>
</organism>
<keyword evidence="2" id="KW-0472">Membrane</keyword>
<dbReference type="AlphaFoldDB" id="A0A3B1DDU3"/>
<proteinExistence type="predicted"/>
<dbReference type="EMBL" id="UOGL01000449">
    <property type="protein sequence ID" value="VAX40499.1"/>
    <property type="molecule type" value="Genomic_DNA"/>
</dbReference>
<feature type="transmembrane region" description="Helical" evidence="2">
    <location>
        <begin position="341"/>
        <end position="359"/>
    </location>
</feature>
<feature type="coiled-coil region" evidence="1">
    <location>
        <begin position="145"/>
        <end position="183"/>
    </location>
</feature>
<gene>
    <name evidence="3" type="ORF">MNBD_PLANCTO02-358</name>
</gene>
<reference evidence="3" key="1">
    <citation type="submission" date="2018-06" db="EMBL/GenBank/DDBJ databases">
        <authorList>
            <person name="Zhirakovskaya E."/>
        </authorList>
    </citation>
    <scope>NUCLEOTIDE SEQUENCE</scope>
</reference>
<evidence type="ECO:0000256" key="1">
    <source>
        <dbReference type="SAM" id="Coils"/>
    </source>
</evidence>
<evidence type="ECO:0000256" key="2">
    <source>
        <dbReference type="SAM" id="Phobius"/>
    </source>
</evidence>
<accession>A0A3B1DDU3</accession>
<keyword evidence="2" id="KW-1133">Transmembrane helix</keyword>
<keyword evidence="1" id="KW-0175">Coiled coil</keyword>
<name>A0A3B1DDU3_9ZZZZ</name>
<feature type="transmembrane region" description="Helical" evidence="2">
    <location>
        <begin position="387"/>
        <end position="407"/>
    </location>
</feature>
<evidence type="ECO:0000313" key="3">
    <source>
        <dbReference type="EMBL" id="VAX40499.1"/>
    </source>
</evidence>
<protein>
    <submittedName>
        <fullName evidence="3">Uncharacterized protein</fullName>
    </submittedName>
</protein>
<sequence length="480" mass="54820">MVIIDCPDPDSDEEESPGSNIQRLHTLLPHCDLLIYTSTQQKYRSSRVIDELEQAAVGCRLLFVQTHAGLDEDIREDWKERLASHYNVPDLFFVDSLAAMKERQEGKQTTGDFGKLLHLITTELAGAHRVTIRRANLIDLLQSALEHCRTRLTGESQKIEQLEAALEEQRQRLKERMTNRLREELLSMSNLWERRLLTAVTTVWGFSPFSSILRLYNGLGNLIASMSLFRARNSAQMVLIGALQGARWVKSHNEESSAEEQLGQLSMLGLDDDLLQESRIVIEGYVKAANLDVGLVRQTNLDELRAEATRLEDRFLGKAKTRIEKIISTLAVQNSRLVVRAMYEVLFLLYVTFVVYRVGKNFFYDTFLRELFSKTSEETVHLLGVDFYISAGVFFFIWSGLLVMMFTRRLRFGLTAKIETLAEELARDRIASGIFPQLEVACSNIHLQRERLDSLTMTTNNLRKEIAAPFQLGAPSLRNK</sequence>